<dbReference type="Pfam" id="PF01026">
    <property type="entry name" value="TatD_DNase"/>
    <property type="match status" value="1"/>
</dbReference>
<dbReference type="InterPro" id="IPR053044">
    <property type="entry name" value="Metallo-hydrolase/TatD-type"/>
</dbReference>
<reference evidence="2 3" key="1">
    <citation type="journal article" date="2023" name="Elife">
        <title>Identification of key yeast species and microbe-microbe interactions impacting larval growth of Drosophila in the wild.</title>
        <authorList>
            <person name="Mure A."/>
            <person name="Sugiura Y."/>
            <person name="Maeda R."/>
            <person name="Honda K."/>
            <person name="Sakurai N."/>
            <person name="Takahashi Y."/>
            <person name="Watada M."/>
            <person name="Katoh T."/>
            <person name="Gotoh A."/>
            <person name="Gotoh Y."/>
            <person name="Taniguchi I."/>
            <person name="Nakamura K."/>
            <person name="Hayashi T."/>
            <person name="Katayama T."/>
            <person name="Uemura T."/>
            <person name="Hattori Y."/>
        </authorList>
    </citation>
    <scope>NUCLEOTIDE SEQUENCE [LARGE SCALE GENOMIC DNA]</scope>
    <source>
        <strain evidence="2 3">SC-9</strain>
    </source>
</reference>
<dbReference type="RefSeq" id="XP_064850172.1">
    <property type="nucleotide sequence ID" value="XM_064994100.1"/>
</dbReference>
<evidence type="ECO:0000313" key="3">
    <source>
        <dbReference type="Proteomes" id="UP001360560"/>
    </source>
</evidence>
<evidence type="ECO:0000313" key="2">
    <source>
        <dbReference type="EMBL" id="GMM33172.1"/>
    </source>
</evidence>
<comment type="caution">
    <text evidence="2">The sequence shown here is derived from an EMBL/GenBank/DDBJ whole genome shotgun (WGS) entry which is preliminary data.</text>
</comment>
<dbReference type="AlphaFoldDB" id="A0AAV5QEU5"/>
<gene>
    <name evidence="2" type="ORF">DASC09_004970</name>
</gene>
<name>A0AAV5QEU5_9ASCO</name>
<dbReference type="GeneID" id="90071151"/>
<protein>
    <submittedName>
        <fullName evidence="2">Endodeoxyribonuclease</fullName>
    </submittedName>
</protein>
<dbReference type="SUPFAM" id="SSF51556">
    <property type="entry name" value="Metallo-dependent hydrolases"/>
    <property type="match status" value="1"/>
</dbReference>
<dbReference type="Proteomes" id="UP001360560">
    <property type="component" value="Unassembled WGS sequence"/>
</dbReference>
<dbReference type="InterPro" id="IPR001130">
    <property type="entry name" value="TatD-like"/>
</dbReference>
<keyword evidence="3" id="KW-1185">Reference proteome</keyword>
<organism evidence="2 3">
    <name type="scientific">Saccharomycopsis crataegensis</name>
    <dbReference type="NCBI Taxonomy" id="43959"/>
    <lineage>
        <taxon>Eukaryota</taxon>
        <taxon>Fungi</taxon>
        <taxon>Dikarya</taxon>
        <taxon>Ascomycota</taxon>
        <taxon>Saccharomycotina</taxon>
        <taxon>Saccharomycetes</taxon>
        <taxon>Saccharomycopsidaceae</taxon>
        <taxon>Saccharomycopsis</taxon>
    </lineage>
</organism>
<dbReference type="PANTHER" id="PTHR47345">
    <property type="entry name" value="CUT9-INTERACTING PROTEIN SCN1"/>
    <property type="match status" value="1"/>
</dbReference>
<dbReference type="EMBL" id="BTFZ01000001">
    <property type="protein sequence ID" value="GMM33172.1"/>
    <property type="molecule type" value="Genomic_DNA"/>
</dbReference>
<proteinExistence type="predicted"/>
<dbReference type="GO" id="GO:0016788">
    <property type="term" value="F:hydrolase activity, acting on ester bonds"/>
    <property type="evidence" value="ECO:0007669"/>
    <property type="project" value="InterPro"/>
</dbReference>
<feature type="compositionally biased region" description="Polar residues" evidence="1">
    <location>
        <begin position="304"/>
        <end position="315"/>
    </location>
</feature>
<sequence>MGPYLYDSHCHLSPYCLAVDGLGSTIDNDSSVCQMALMSTNHFDMELVLQLARSSASSQVIIPCIGVHPWYSHLFAANGTVSHEDHYLGVIKSSESISPSFLQKLPAPVSFPSHMTRMEQQITKLLQDGSRKVVIVGEIGIDKLFRIPWSGFLGNTEARYNKTGDNDKDNENNNSDTKILTTVPPLSPYRVSMDHQLYIFKEQLALAWRTQLPISVHCVKAHGLIYDTIMEFITSNKKHAPTTTIPAICLHSYTGSVDSAKRWVSKKTREKLGKKTKVFFSFSKVLNCPDSDISEQGTGSDISKQIIASDTSKPGTDSDASKPGTNSGSLKNCYSKSETEFIKLVQMLPEDTILIETDLSIDKYYNGTNQSQHSCDLQAVLRQICNIKGWSLDQGTTVLNDNWNKFKGEA</sequence>
<evidence type="ECO:0000256" key="1">
    <source>
        <dbReference type="SAM" id="MobiDB-lite"/>
    </source>
</evidence>
<accession>A0AAV5QEU5</accession>
<feature type="region of interest" description="Disordered" evidence="1">
    <location>
        <begin position="304"/>
        <end position="331"/>
    </location>
</feature>
<dbReference type="PANTHER" id="PTHR47345:SF1">
    <property type="entry name" value="CUT9-INTERACTING PROTEIN SCN1"/>
    <property type="match status" value="1"/>
</dbReference>
<dbReference type="Gene3D" id="3.20.20.140">
    <property type="entry name" value="Metal-dependent hydrolases"/>
    <property type="match status" value="2"/>
</dbReference>
<dbReference type="InterPro" id="IPR032466">
    <property type="entry name" value="Metal_Hydrolase"/>
</dbReference>